<dbReference type="EMBL" id="JAWDIS010000002">
    <property type="protein sequence ID" value="MDU0367670.1"/>
    <property type="molecule type" value="Genomic_DNA"/>
</dbReference>
<accession>A0ABU3T8H0</accession>
<proteinExistence type="predicted"/>
<dbReference type="Gene3D" id="1.20.1270.210">
    <property type="match status" value="1"/>
</dbReference>
<evidence type="ECO:0000313" key="3">
    <source>
        <dbReference type="Proteomes" id="UP001263371"/>
    </source>
</evidence>
<sequence length="334" mass="35893">MHAIVAADIWGTDYQPVTRSQAMQVAPIKRGRSIIVGSLSDLPLESGAWSGETFVPANRQPTWMTQTAGTQTVWHRMAHTLDDLIFYGWSLWAVERSTDTGAILDAFRVTYDRWAFDEHSPIGVTIDGRPVTDPGSVILFAGPDEGLLSAGSETIRGARAMERAWVGRVESPIPAMVLQEVNSGGGSAISKEQAEAYVAAWRAARTAPGGAVGFLPANLSMNVYGETNADLFTEGRNNIRLDVANFLNLPASVLDGSTATASLTYSTAQGEFSQLNSWLEYWLAPIEARLSQDDVTPHGQTVRFDRAGLNVAASPAAAPTLSEGATQPQELTQD</sequence>
<keyword evidence="3" id="KW-1185">Reference proteome</keyword>
<protein>
    <submittedName>
        <fullName evidence="2">Phage portal protein</fullName>
    </submittedName>
</protein>
<evidence type="ECO:0000256" key="1">
    <source>
        <dbReference type="SAM" id="MobiDB-lite"/>
    </source>
</evidence>
<gene>
    <name evidence="2" type="ORF">RWH45_10615</name>
</gene>
<evidence type="ECO:0000313" key="2">
    <source>
        <dbReference type="EMBL" id="MDU0367670.1"/>
    </source>
</evidence>
<dbReference type="InterPro" id="IPR006944">
    <property type="entry name" value="Phage/GTA_portal"/>
</dbReference>
<dbReference type="RefSeq" id="WP_315994869.1">
    <property type="nucleotide sequence ID" value="NZ_JAWDIS010000002.1"/>
</dbReference>
<dbReference type="Gene3D" id="3.40.140.120">
    <property type="match status" value="1"/>
</dbReference>
<dbReference type="Pfam" id="PF04860">
    <property type="entry name" value="Phage_portal"/>
    <property type="match status" value="1"/>
</dbReference>
<name>A0ABU3T8H0_9MICO</name>
<feature type="region of interest" description="Disordered" evidence="1">
    <location>
        <begin position="315"/>
        <end position="334"/>
    </location>
</feature>
<organism evidence="2 3">
    <name type="scientific">Microbacterium galbum</name>
    <dbReference type="NCBI Taxonomy" id="3075994"/>
    <lineage>
        <taxon>Bacteria</taxon>
        <taxon>Bacillati</taxon>
        <taxon>Actinomycetota</taxon>
        <taxon>Actinomycetes</taxon>
        <taxon>Micrococcales</taxon>
        <taxon>Microbacteriaceae</taxon>
        <taxon>Microbacterium</taxon>
    </lineage>
</organism>
<feature type="compositionally biased region" description="Polar residues" evidence="1">
    <location>
        <begin position="323"/>
        <end position="334"/>
    </location>
</feature>
<comment type="caution">
    <text evidence="2">The sequence shown here is derived from an EMBL/GenBank/DDBJ whole genome shotgun (WGS) entry which is preliminary data.</text>
</comment>
<reference evidence="2 3" key="1">
    <citation type="submission" date="2023-09" db="EMBL/GenBank/DDBJ databases">
        <title>Microbacterium fusihabitans sp. nov., Microbacterium phycihabitans sp. nov., and Microbacterium cervinum sp. nov., isolated from dried seaweeds of beach.</title>
        <authorList>
            <person name="Lee S.D."/>
        </authorList>
    </citation>
    <scope>NUCLEOTIDE SEQUENCE [LARGE SCALE GENOMIC DNA]</scope>
    <source>
        <strain evidence="2 3">KSW4-17</strain>
    </source>
</reference>
<dbReference type="Proteomes" id="UP001263371">
    <property type="component" value="Unassembled WGS sequence"/>
</dbReference>
<dbReference type="Gene3D" id="3.30.1120.70">
    <property type="match status" value="1"/>
</dbReference>